<reference evidence="2 3" key="1">
    <citation type="submission" date="2021-06" db="EMBL/GenBank/DDBJ databases">
        <title>Caerostris extrusa draft genome.</title>
        <authorList>
            <person name="Kono N."/>
            <person name="Arakawa K."/>
        </authorList>
    </citation>
    <scope>NUCLEOTIDE SEQUENCE [LARGE SCALE GENOMIC DNA]</scope>
</reference>
<evidence type="ECO:0000313" key="3">
    <source>
        <dbReference type="Proteomes" id="UP001054945"/>
    </source>
</evidence>
<evidence type="ECO:0000313" key="2">
    <source>
        <dbReference type="EMBL" id="GIY55167.1"/>
    </source>
</evidence>
<dbReference type="Proteomes" id="UP001054945">
    <property type="component" value="Unassembled WGS sequence"/>
</dbReference>
<keyword evidence="3" id="KW-1185">Reference proteome</keyword>
<gene>
    <name evidence="2" type="ORF">CEXT_373061</name>
</gene>
<feature type="compositionally biased region" description="Basic and acidic residues" evidence="1">
    <location>
        <begin position="47"/>
        <end position="61"/>
    </location>
</feature>
<dbReference type="AlphaFoldDB" id="A0AAV4UBE0"/>
<accession>A0AAV4UBE0</accession>
<proteinExistence type="predicted"/>
<comment type="caution">
    <text evidence="2">The sequence shown here is derived from an EMBL/GenBank/DDBJ whole genome shotgun (WGS) entry which is preliminary data.</text>
</comment>
<sequence>MGIREREREKKMRHSDRGKRFLKINSGSSVACGLCAKCIPFEQREVRGSGLTRKEARRQDHLPPPTASGSEFFLLPFTPNRMSAAKNHPGRHTAAFLLLWRLIKANDLSLGRRKGITNAPPFGGEYRGCPGDERARAH</sequence>
<name>A0AAV4UBE0_CAEEX</name>
<feature type="region of interest" description="Disordered" evidence="1">
    <location>
        <begin position="47"/>
        <end position="70"/>
    </location>
</feature>
<organism evidence="2 3">
    <name type="scientific">Caerostris extrusa</name>
    <name type="common">Bark spider</name>
    <name type="synonym">Caerostris bankana</name>
    <dbReference type="NCBI Taxonomy" id="172846"/>
    <lineage>
        <taxon>Eukaryota</taxon>
        <taxon>Metazoa</taxon>
        <taxon>Ecdysozoa</taxon>
        <taxon>Arthropoda</taxon>
        <taxon>Chelicerata</taxon>
        <taxon>Arachnida</taxon>
        <taxon>Araneae</taxon>
        <taxon>Araneomorphae</taxon>
        <taxon>Entelegynae</taxon>
        <taxon>Araneoidea</taxon>
        <taxon>Araneidae</taxon>
        <taxon>Caerostris</taxon>
    </lineage>
</organism>
<evidence type="ECO:0000256" key="1">
    <source>
        <dbReference type="SAM" id="MobiDB-lite"/>
    </source>
</evidence>
<dbReference type="EMBL" id="BPLR01012612">
    <property type="protein sequence ID" value="GIY55167.1"/>
    <property type="molecule type" value="Genomic_DNA"/>
</dbReference>
<protein>
    <submittedName>
        <fullName evidence="2">Uncharacterized protein</fullName>
    </submittedName>
</protein>